<dbReference type="InterPro" id="IPR027417">
    <property type="entry name" value="P-loop_NTPase"/>
</dbReference>
<dbReference type="STRING" id="1121922.GCA_000428905_01934"/>
<evidence type="ECO:0000313" key="3">
    <source>
        <dbReference type="Proteomes" id="UP000006251"/>
    </source>
</evidence>
<gene>
    <name evidence="2" type="ORF">GPAL_1762</name>
</gene>
<dbReference type="InterPro" id="IPR002611">
    <property type="entry name" value="IstB_ATP-bd"/>
</dbReference>
<sequence length="241" mass="27511">MQEIVASKASVSVSTARRIENERHQLKKAKRKGVLQEVRTDSLSAAYKNNGTLEDFTARYEELIAHYGFIAKRNNRGVAHGNGAIESSNRHVKYQVEQALRVRGPFDFNCCADYEASVGSVSARHNKRIANKFKEEQRRLQTLPACKSVNYSQEHVRVRCTSNININRAYSASALMQQLQEAKQSKKPASVFELIAHRYERHRLIITSNQSFEDWDTLFTDVTMTVAAIDRLVHHAHIVRL</sequence>
<dbReference type="EMBL" id="BAEQ01000028">
    <property type="protein sequence ID" value="GAC28625.1"/>
    <property type="molecule type" value="Genomic_DNA"/>
</dbReference>
<proteinExistence type="predicted"/>
<dbReference type="GO" id="GO:0005524">
    <property type="term" value="F:ATP binding"/>
    <property type="evidence" value="ECO:0007669"/>
    <property type="project" value="InterPro"/>
</dbReference>
<dbReference type="Gene3D" id="3.40.50.300">
    <property type="entry name" value="P-loop containing nucleotide triphosphate hydrolases"/>
    <property type="match status" value="1"/>
</dbReference>
<dbReference type="Pfam" id="PF01695">
    <property type="entry name" value="IstB_IS21"/>
    <property type="match status" value="1"/>
</dbReference>
<feature type="domain" description="IstB-like ATP-binding" evidence="1">
    <location>
        <begin position="188"/>
        <end position="240"/>
    </location>
</feature>
<keyword evidence="3" id="KW-1185">Reference proteome</keyword>
<name>K6ZZB0_9ALTE</name>
<reference evidence="3" key="1">
    <citation type="journal article" date="2014" name="Environ. Microbiol.">
        <title>Comparative genomics of the marine bacterial genus Glaciecola reveals the high degree of genomic diversity and genomic characteristic for cold adaptation.</title>
        <authorList>
            <person name="Qin Q.L."/>
            <person name="Xie B.B."/>
            <person name="Yu Y."/>
            <person name="Shu Y.L."/>
            <person name="Rong J.C."/>
            <person name="Zhang Y.J."/>
            <person name="Zhao D.L."/>
            <person name="Chen X.L."/>
            <person name="Zhang X.Y."/>
            <person name="Chen B."/>
            <person name="Zhou B.C."/>
            <person name="Zhang Y.Z."/>
        </authorList>
    </citation>
    <scope>NUCLEOTIDE SEQUENCE [LARGE SCALE GENOMIC DNA]</scope>
    <source>
        <strain evidence="3">ACAM 615</strain>
    </source>
</reference>
<dbReference type="AlphaFoldDB" id="K6ZZB0"/>
<evidence type="ECO:0000313" key="2">
    <source>
        <dbReference type="EMBL" id="GAC28625.1"/>
    </source>
</evidence>
<dbReference type="PANTHER" id="PTHR35004:SF7">
    <property type="entry name" value="INTEGRASE PROTEIN"/>
    <property type="match status" value="1"/>
</dbReference>
<dbReference type="Proteomes" id="UP000006251">
    <property type="component" value="Unassembled WGS sequence"/>
</dbReference>
<protein>
    <recommendedName>
        <fullName evidence="1">IstB-like ATP-binding domain-containing protein</fullName>
    </recommendedName>
</protein>
<evidence type="ECO:0000259" key="1">
    <source>
        <dbReference type="Pfam" id="PF01695"/>
    </source>
</evidence>
<dbReference type="PANTHER" id="PTHR35004">
    <property type="entry name" value="TRANSPOSASE RV3428C-RELATED"/>
    <property type="match status" value="1"/>
</dbReference>
<accession>K6ZZB0</accession>
<organism evidence="2 3">
    <name type="scientific">Brumicola pallidula DSM 14239 = ACAM 615</name>
    <dbReference type="NCBI Taxonomy" id="1121922"/>
    <lineage>
        <taxon>Bacteria</taxon>
        <taxon>Pseudomonadati</taxon>
        <taxon>Pseudomonadota</taxon>
        <taxon>Gammaproteobacteria</taxon>
        <taxon>Alteromonadales</taxon>
        <taxon>Alteromonadaceae</taxon>
        <taxon>Brumicola</taxon>
    </lineage>
</organism>
<comment type="caution">
    <text evidence="2">The sequence shown here is derived from an EMBL/GenBank/DDBJ whole genome shotgun (WGS) entry which is preliminary data.</text>
</comment>